<evidence type="ECO:0000256" key="2">
    <source>
        <dbReference type="SAM" id="SignalP"/>
    </source>
</evidence>
<name>A0A7J0D6L0_STRMI</name>
<dbReference type="InterPro" id="IPR011990">
    <property type="entry name" value="TPR-like_helical_dom_sf"/>
</dbReference>
<evidence type="ECO:0000313" key="4">
    <source>
        <dbReference type="Proteomes" id="UP000498740"/>
    </source>
</evidence>
<keyword evidence="1" id="KW-0812">Transmembrane</keyword>
<feature type="transmembrane region" description="Helical" evidence="1">
    <location>
        <begin position="65"/>
        <end position="82"/>
    </location>
</feature>
<organism evidence="3 4">
    <name type="scientific">Streptomyces microflavus</name>
    <name type="common">Streptomyces lipmanii</name>
    <dbReference type="NCBI Taxonomy" id="1919"/>
    <lineage>
        <taxon>Bacteria</taxon>
        <taxon>Bacillati</taxon>
        <taxon>Actinomycetota</taxon>
        <taxon>Actinomycetes</taxon>
        <taxon>Kitasatosporales</taxon>
        <taxon>Streptomycetaceae</taxon>
        <taxon>Streptomyces</taxon>
    </lineage>
</organism>
<gene>
    <name evidence="3" type="ORF">Smic_82410</name>
</gene>
<reference evidence="3 4" key="1">
    <citation type="submission" date="2020-05" db="EMBL/GenBank/DDBJ databases">
        <title>Whole genome shotgun sequence of Streptomyces microflavus NBRC 13062.</title>
        <authorList>
            <person name="Komaki H."/>
            <person name="Tamura T."/>
        </authorList>
    </citation>
    <scope>NUCLEOTIDE SEQUENCE [LARGE SCALE GENOMIC DNA]</scope>
    <source>
        <strain evidence="3 4">NBRC 13062</strain>
    </source>
</reference>
<dbReference type="EMBL" id="BLWD01000002">
    <property type="protein sequence ID" value="GFN09685.1"/>
    <property type="molecule type" value="Genomic_DNA"/>
</dbReference>
<keyword evidence="2" id="KW-0732">Signal</keyword>
<evidence type="ECO:0000313" key="3">
    <source>
        <dbReference type="EMBL" id="GFN09685.1"/>
    </source>
</evidence>
<accession>A0A7J0D6L0</accession>
<dbReference type="Gene3D" id="1.25.40.10">
    <property type="entry name" value="Tetratricopeptide repeat domain"/>
    <property type="match status" value="1"/>
</dbReference>
<dbReference type="Proteomes" id="UP000498740">
    <property type="component" value="Unassembled WGS sequence"/>
</dbReference>
<dbReference type="SUPFAM" id="SSF48452">
    <property type="entry name" value="TPR-like"/>
    <property type="match status" value="1"/>
</dbReference>
<feature type="chain" id="PRO_5039600220" description="Tetratricopeptide repeat-containing protein" evidence="2">
    <location>
        <begin position="22"/>
        <end position="855"/>
    </location>
</feature>
<evidence type="ECO:0008006" key="5">
    <source>
        <dbReference type="Google" id="ProtNLM"/>
    </source>
</evidence>
<keyword evidence="1" id="KW-1133">Transmembrane helix</keyword>
<dbReference type="RefSeq" id="WP_032754446.1">
    <property type="nucleotide sequence ID" value="NZ_BMUG01000005.1"/>
</dbReference>
<keyword evidence="1" id="KW-0472">Membrane</keyword>
<evidence type="ECO:0000256" key="1">
    <source>
        <dbReference type="SAM" id="Phobius"/>
    </source>
</evidence>
<comment type="caution">
    <text evidence="3">The sequence shown here is derived from an EMBL/GenBank/DDBJ whole genome shotgun (WGS) entry which is preliminary data.</text>
</comment>
<protein>
    <recommendedName>
        <fullName evidence="5">Tetratricopeptide repeat-containing protein</fullName>
    </recommendedName>
</protein>
<dbReference type="AlphaFoldDB" id="A0A7J0D6L0"/>
<proteinExistence type="predicted"/>
<feature type="signal peptide" evidence="2">
    <location>
        <begin position="1"/>
        <end position="21"/>
    </location>
</feature>
<sequence>MTRSAALTLAVLAALVAVVRAVGGQGEPWQAEGWTTVFEGPAEWFMQFIEGASRLVKGGSDGASFSARLGCLLLLILLFVALRRWMLMYYAHKPGAVDVKKLVSSAPGMEQQLEGLSAQLRKQLSETNLYPPTALPAEAPADNFLDLLGDVDLEPKKLGTSLLRLFSRLRPKIAYTVRGVLRLREQEPGFGITVTVTSYAIRGSRTESIWSRSWEDAIQEAGYWVMATLVPVTRAGRRPPWQEWCGRDLPPELFAACQQARELSGQRKFDDALESYYEALRFDPTNLYLRTQIAGIQEQLWLHLDALETYYGALRLDGRNSAQRNARTGMRSWDPRRTLRHRYGWWRGGVLEARFRYAVVLGVAERTADQWCKGDDPPCPRRTHARKQIRQALAPALAARHWRAFTGLKPPGRAEPFGPDQEGPVREWLETELGERRRRYPTVREIFQLACKEEMQQLAADYPRMIRLRHPFVRAHGTLTRTSLRLNRDVWAPLRLAWAHEDAGSDRMELLENPLSWPSSADTLARGIRSARGGLRGVHRWLSPGWRLWQDNYNAACVYAVAMNGTRGQSGSQERRALADLAVDELEGVGHADVSGFHPVTRSWLLIEDPDMEKLRQESRFIRFERETYPHAAPDRHRPERPLRPEMKAYGRQLLSGCAAVMEHTWRLRRGQLPAEPYVLSEWFVGEAELWRCVERIASNQGRNWRDRERLLQRVREVADRRLLVRCGLPSRLPEMDDLLDEAAWDTVDGVQERIRSFEETFEKRLSALSLAVAVGANGSANRLSPIRLSTQWLAAVRQNGASAAVVKQAAAQQACSDYETAWRAVRDLLDPDQSATALSDALQRFHVPQGMYSL</sequence>